<comment type="caution">
    <text evidence="1">The sequence shown here is derived from an EMBL/GenBank/DDBJ whole genome shotgun (WGS) entry which is preliminary data.</text>
</comment>
<reference evidence="1" key="1">
    <citation type="submission" date="2018-01" db="EMBL/GenBank/DDBJ databases">
        <authorList>
            <person name="Krukenberg V."/>
        </authorList>
    </citation>
    <scope>NUCLEOTIDE SEQUENCE</scope>
    <source>
        <strain evidence="1">E20ANME2</strain>
    </source>
</reference>
<name>A0AC61L673_9EURY</name>
<gene>
    <name evidence="1" type="ORF">C4B59_01190</name>
</gene>
<organism evidence="1 2">
    <name type="scientific">Candidatus Methanogaster sp</name>
    <dbReference type="NCBI Taxonomy" id="3386292"/>
    <lineage>
        <taxon>Archaea</taxon>
        <taxon>Methanobacteriati</taxon>
        <taxon>Methanobacteriota</taxon>
        <taxon>Stenosarchaea group</taxon>
        <taxon>Methanomicrobia</taxon>
        <taxon>Methanosarcinales</taxon>
        <taxon>ANME-2 cluster</taxon>
        <taxon>Candidatus Methanogasteraceae</taxon>
        <taxon>Candidatus Methanogaster</taxon>
    </lineage>
</organism>
<dbReference type="Proteomes" id="UP000248329">
    <property type="component" value="Unassembled WGS sequence"/>
</dbReference>
<evidence type="ECO:0000313" key="2">
    <source>
        <dbReference type="Proteomes" id="UP000248329"/>
    </source>
</evidence>
<protein>
    <submittedName>
        <fullName evidence="1">Uncharacterized protein</fullName>
    </submittedName>
</protein>
<dbReference type="EMBL" id="PQXF01000002">
    <property type="protein sequence ID" value="PXF61873.1"/>
    <property type="molecule type" value="Genomic_DNA"/>
</dbReference>
<sequence length="88" mass="9583">MAKVIVFHYTDEGKLPPLSSEELTNLQEKLDSELNNHPDLTFNGTFVDDSGRGFCDWDAPSAEAVNDVLKIVLGAPPIDGTVVVKQVL</sequence>
<evidence type="ECO:0000313" key="1">
    <source>
        <dbReference type="EMBL" id="PXF61873.1"/>
    </source>
</evidence>
<accession>A0AC61L673</accession>
<proteinExistence type="predicted"/>